<evidence type="ECO:0000256" key="1">
    <source>
        <dbReference type="ARBA" id="ARBA00001946"/>
    </source>
</evidence>
<dbReference type="PANTHER" id="PTHR46470:SF2">
    <property type="entry name" value="GLYCERALDEHYDE 3-PHOSPHATE PHOSPHATASE"/>
    <property type="match status" value="1"/>
</dbReference>
<proteinExistence type="predicted"/>
<dbReference type="AlphaFoldDB" id="A0A3B0VKE0"/>
<dbReference type="InterPro" id="IPR051400">
    <property type="entry name" value="HAD-like_hydrolase"/>
</dbReference>
<dbReference type="Gene3D" id="1.20.120.1600">
    <property type="match status" value="1"/>
</dbReference>
<keyword evidence="2" id="KW-0479">Metal-binding</keyword>
<dbReference type="Gene3D" id="3.40.50.1000">
    <property type="entry name" value="HAD superfamily/HAD-like"/>
    <property type="match status" value="1"/>
</dbReference>
<dbReference type="InterPro" id="IPR036412">
    <property type="entry name" value="HAD-like_sf"/>
</dbReference>
<dbReference type="GO" id="GO:0044281">
    <property type="term" value="P:small molecule metabolic process"/>
    <property type="evidence" value="ECO:0007669"/>
    <property type="project" value="UniProtKB-ARBA"/>
</dbReference>
<accession>A0A3B0VKE0</accession>
<name>A0A3B0VKE0_9ZZZZ</name>
<dbReference type="EMBL" id="UOEU01000373">
    <property type="protein sequence ID" value="VAW32576.1"/>
    <property type="molecule type" value="Genomic_DNA"/>
</dbReference>
<sequence length="246" mass="26785">MTVETVIFDLGGTLIEYAGDFDEWPELETPGFTAAYNTFSRNGRSLPPFEQFLQAGFRHLPRMWQAATRKEGNLQVHALLGEALAELGVTGFANGDLLAAGQAYGTAIQQQAWLIEGAVEVVMAVSTAGYKVGLVSNTMFPGEMHKADMARFGLLQYFNVTLFSADVNKWKPNADPFLHLLQEMGVRGETAVYVGDDPVSDVAGGQAAGLRTIYFPSSQRFHKPTGVEPDAEIGRLAELLPLLATW</sequence>
<dbReference type="NCBIfam" id="TIGR01549">
    <property type="entry name" value="HAD-SF-IA-v1"/>
    <property type="match status" value="1"/>
</dbReference>
<comment type="cofactor">
    <cofactor evidence="1">
        <name>Mg(2+)</name>
        <dbReference type="ChEBI" id="CHEBI:18420"/>
    </cofactor>
</comment>
<dbReference type="Pfam" id="PF00702">
    <property type="entry name" value="Hydrolase"/>
    <property type="match status" value="1"/>
</dbReference>
<organism evidence="5">
    <name type="scientific">hydrothermal vent metagenome</name>
    <dbReference type="NCBI Taxonomy" id="652676"/>
    <lineage>
        <taxon>unclassified sequences</taxon>
        <taxon>metagenomes</taxon>
        <taxon>ecological metagenomes</taxon>
    </lineage>
</organism>
<dbReference type="SFLD" id="SFLDS00003">
    <property type="entry name" value="Haloacid_Dehalogenase"/>
    <property type="match status" value="1"/>
</dbReference>
<keyword evidence="3" id="KW-0378">Hydrolase</keyword>
<dbReference type="PANTHER" id="PTHR46470">
    <property type="entry name" value="N-ACYLNEURAMINATE-9-PHOSPHATASE"/>
    <property type="match status" value="1"/>
</dbReference>
<evidence type="ECO:0008006" key="6">
    <source>
        <dbReference type="Google" id="ProtNLM"/>
    </source>
</evidence>
<evidence type="ECO:0000256" key="3">
    <source>
        <dbReference type="ARBA" id="ARBA00022801"/>
    </source>
</evidence>
<gene>
    <name evidence="5" type="ORF">MNBD_CHLOROFLEXI01-1038</name>
</gene>
<evidence type="ECO:0000256" key="2">
    <source>
        <dbReference type="ARBA" id="ARBA00022723"/>
    </source>
</evidence>
<dbReference type="SFLD" id="SFLDG01129">
    <property type="entry name" value="C1.5:_HAD__Beta-PGM__Phosphata"/>
    <property type="match status" value="1"/>
</dbReference>
<reference evidence="5" key="1">
    <citation type="submission" date="2018-06" db="EMBL/GenBank/DDBJ databases">
        <authorList>
            <person name="Zhirakovskaya E."/>
        </authorList>
    </citation>
    <scope>NUCLEOTIDE SEQUENCE</scope>
</reference>
<evidence type="ECO:0000313" key="5">
    <source>
        <dbReference type="EMBL" id="VAW32576.1"/>
    </source>
</evidence>
<dbReference type="InterPro" id="IPR006439">
    <property type="entry name" value="HAD-SF_hydro_IA"/>
</dbReference>
<dbReference type="InterPro" id="IPR023214">
    <property type="entry name" value="HAD_sf"/>
</dbReference>
<dbReference type="SUPFAM" id="SSF56784">
    <property type="entry name" value="HAD-like"/>
    <property type="match status" value="1"/>
</dbReference>
<protein>
    <recommendedName>
        <fullName evidence="6">HAD family hydrolase</fullName>
    </recommendedName>
</protein>
<dbReference type="GO" id="GO:0046872">
    <property type="term" value="F:metal ion binding"/>
    <property type="evidence" value="ECO:0007669"/>
    <property type="project" value="UniProtKB-KW"/>
</dbReference>
<dbReference type="GO" id="GO:0016791">
    <property type="term" value="F:phosphatase activity"/>
    <property type="evidence" value="ECO:0007669"/>
    <property type="project" value="TreeGrafter"/>
</dbReference>
<evidence type="ECO:0000256" key="4">
    <source>
        <dbReference type="ARBA" id="ARBA00022842"/>
    </source>
</evidence>
<keyword evidence="4" id="KW-0460">Magnesium</keyword>